<dbReference type="InterPro" id="IPR001663">
    <property type="entry name" value="Rng_hydr_dOase-A"/>
</dbReference>
<proteinExistence type="predicted"/>
<keyword evidence="3" id="KW-0479">Metal-binding</keyword>
<dbReference type="InterPro" id="IPR015881">
    <property type="entry name" value="ARHD_Rieske_2Fe_2S"/>
</dbReference>
<dbReference type="PROSITE" id="PS00570">
    <property type="entry name" value="RING_HYDROXYL_ALPHA"/>
    <property type="match status" value="1"/>
</dbReference>
<dbReference type="GO" id="GO:0005506">
    <property type="term" value="F:iron ion binding"/>
    <property type="evidence" value="ECO:0007669"/>
    <property type="project" value="InterPro"/>
</dbReference>
<dbReference type="InterPro" id="IPR017941">
    <property type="entry name" value="Rieske_2Fe-2S"/>
</dbReference>
<dbReference type="InParanoid" id="A0A5C7ENV2"/>
<dbReference type="Pfam" id="PF00848">
    <property type="entry name" value="Ring_hydroxyl_A"/>
    <property type="match status" value="1"/>
</dbReference>
<evidence type="ECO:0000256" key="4">
    <source>
        <dbReference type="ARBA" id="ARBA00023002"/>
    </source>
</evidence>
<evidence type="ECO:0000259" key="8">
    <source>
        <dbReference type="PROSITE" id="PS51296"/>
    </source>
</evidence>
<keyword evidence="9" id="KW-0223">Dioxygenase</keyword>
<dbReference type="Pfam" id="PF00355">
    <property type="entry name" value="Rieske"/>
    <property type="match status" value="1"/>
</dbReference>
<dbReference type="CDD" id="cd00680">
    <property type="entry name" value="RHO_alpha_C"/>
    <property type="match status" value="1"/>
</dbReference>
<protein>
    <submittedName>
        <fullName evidence="9">Aromatic ring-hydroxylating dioxygenase subunit alpha</fullName>
    </submittedName>
</protein>
<dbReference type="PANTHER" id="PTHR43756:SF5">
    <property type="entry name" value="CHOLINE MONOOXYGENASE, CHLOROPLASTIC"/>
    <property type="match status" value="1"/>
</dbReference>
<evidence type="ECO:0000256" key="1">
    <source>
        <dbReference type="ARBA" id="ARBA00001962"/>
    </source>
</evidence>
<keyword evidence="7" id="KW-0520">NAD</keyword>
<evidence type="ECO:0000256" key="2">
    <source>
        <dbReference type="ARBA" id="ARBA00022714"/>
    </source>
</evidence>
<reference evidence="9 10" key="1">
    <citation type="submission" date="2019-08" db="EMBL/GenBank/DDBJ databases">
        <title>Pelomicrobium methylotrophicum gen. nov., sp. nov. a moderately thermophilic, facultatively anaerobic, lithoautotrophic and methylotrophic bacterium isolated from a terrestrial mud volcano.</title>
        <authorList>
            <person name="Slobodkina G.B."/>
            <person name="Merkel A.Y."/>
            <person name="Slobodkin A.I."/>
        </authorList>
    </citation>
    <scope>NUCLEOTIDE SEQUENCE [LARGE SCALE GENOMIC DNA]</scope>
    <source>
        <strain evidence="9 10">SM250</strain>
    </source>
</reference>
<dbReference type="CDD" id="cd03469">
    <property type="entry name" value="Rieske_RO_Alpha_N"/>
    <property type="match status" value="1"/>
</dbReference>
<dbReference type="Proteomes" id="UP000321201">
    <property type="component" value="Unassembled WGS sequence"/>
</dbReference>
<dbReference type="GO" id="GO:0051537">
    <property type="term" value="F:2 iron, 2 sulfur cluster binding"/>
    <property type="evidence" value="ECO:0007669"/>
    <property type="project" value="UniProtKB-KW"/>
</dbReference>
<accession>A0A5C7ENV2</accession>
<organism evidence="9 10">
    <name type="scientific">Pelomicrobium methylotrophicum</name>
    <dbReference type="NCBI Taxonomy" id="2602750"/>
    <lineage>
        <taxon>Bacteria</taxon>
        <taxon>Pseudomonadati</taxon>
        <taxon>Pseudomonadota</taxon>
        <taxon>Hydrogenophilia</taxon>
        <taxon>Hydrogenophilia incertae sedis</taxon>
        <taxon>Pelomicrobium</taxon>
    </lineage>
</organism>
<dbReference type="PROSITE" id="PS51296">
    <property type="entry name" value="RIESKE"/>
    <property type="match status" value="1"/>
</dbReference>
<comment type="caution">
    <text evidence="9">The sequence shown here is derived from an EMBL/GenBank/DDBJ whole genome shotgun (WGS) entry which is preliminary data.</text>
</comment>
<keyword evidence="5" id="KW-0408">Iron</keyword>
<dbReference type="PRINTS" id="PR00090">
    <property type="entry name" value="RNGDIOXGNASE"/>
</dbReference>
<comment type="cofactor">
    <cofactor evidence="1">
        <name>Fe cation</name>
        <dbReference type="ChEBI" id="CHEBI:24875"/>
    </cofactor>
</comment>
<sequence>MSRNAMQWAQRPKFPPTHYVDSRVYTSEEIFREEQEKIFNKVWIIACHESEIPNAYDYRTFRHPGGQNLIIIRGDDNQVRAFYNICPHRGNVILYDPSGNAKRMTCIFHAWSFDCRGNCIDISRGKEGYQDRLSLQDVGLREVRCEVGYGGFVWVNVDDNACTLKEYIGDALSMLEPHMQEPLEVFHYHKAIVNTNYKLWHDTNSEFYHDFMHYFNRITGMLQPGYFDRKYVGYPNGHASVGSMEIKYDKYEGSKDRKVGWPGLAPGGWILIDIFPGMTYNLRTSVLRMDTAIPLGPNKVIIEFRGLGLKRDTPEMRAERIFDHNMIWGPFGRNLHEDLLGVHGQGIAMRDERTDSRWVLHGREENMTIHDEGGMRHYYAEWSRRMGRPAYDPFGDRGIAGKAAAA</sequence>
<keyword evidence="6" id="KW-0411">Iron-sulfur</keyword>
<evidence type="ECO:0000256" key="7">
    <source>
        <dbReference type="ARBA" id="ARBA00023027"/>
    </source>
</evidence>
<dbReference type="Gene3D" id="2.102.10.10">
    <property type="entry name" value="Rieske [2Fe-2S] iron-sulphur domain"/>
    <property type="match status" value="1"/>
</dbReference>
<dbReference type="FunCoup" id="A0A5C7ENV2">
    <property type="interactions" value="56"/>
</dbReference>
<dbReference type="GO" id="GO:0051213">
    <property type="term" value="F:dioxygenase activity"/>
    <property type="evidence" value="ECO:0007669"/>
    <property type="project" value="UniProtKB-KW"/>
</dbReference>
<evidence type="ECO:0000313" key="10">
    <source>
        <dbReference type="Proteomes" id="UP000321201"/>
    </source>
</evidence>
<keyword evidence="2" id="KW-0001">2Fe-2S</keyword>
<gene>
    <name evidence="9" type="ORF">FR698_02675</name>
</gene>
<dbReference type="OrthoDB" id="5298925at2"/>
<feature type="domain" description="Rieske" evidence="8">
    <location>
        <begin position="44"/>
        <end position="140"/>
    </location>
</feature>
<dbReference type="InterPro" id="IPR036922">
    <property type="entry name" value="Rieske_2Fe-2S_sf"/>
</dbReference>
<evidence type="ECO:0000256" key="6">
    <source>
        <dbReference type="ARBA" id="ARBA00023014"/>
    </source>
</evidence>
<dbReference type="RefSeq" id="WP_147798625.1">
    <property type="nucleotide sequence ID" value="NZ_VPFL01000002.1"/>
</dbReference>
<keyword evidence="4" id="KW-0560">Oxidoreductase</keyword>
<evidence type="ECO:0000256" key="3">
    <source>
        <dbReference type="ARBA" id="ARBA00022723"/>
    </source>
</evidence>
<evidence type="ECO:0000256" key="5">
    <source>
        <dbReference type="ARBA" id="ARBA00023004"/>
    </source>
</evidence>
<dbReference type="SUPFAM" id="SSF50022">
    <property type="entry name" value="ISP domain"/>
    <property type="match status" value="1"/>
</dbReference>
<dbReference type="EMBL" id="VPFL01000002">
    <property type="protein sequence ID" value="TXF13451.1"/>
    <property type="molecule type" value="Genomic_DNA"/>
</dbReference>
<name>A0A5C7ENV2_9PROT</name>
<evidence type="ECO:0000313" key="9">
    <source>
        <dbReference type="EMBL" id="TXF13451.1"/>
    </source>
</evidence>
<dbReference type="InterPro" id="IPR015879">
    <property type="entry name" value="Ring_hydroxy_dOase_asu_C_dom"/>
</dbReference>
<dbReference type="PANTHER" id="PTHR43756">
    <property type="entry name" value="CHOLINE MONOOXYGENASE, CHLOROPLASTIC"/>
    <property type="match status" value="1"/>
</dbReference>
<dbReference type="Gene3D" id="3.90.380.10">
    <property type="entry name" value="Naphthalene 1,2-dioxygenase Alpha Subunit, Chain A, domain 1"/>
    <property type="match status" value="2"/>
</dbReference>
<dbReference type="SUPFAM" id="SSF55961">
    <property type="entry name" value="Bet v1-like"/>
    <property type="match status" value="1"/>
</dbReference>
<dbReference type="AlphaFoldDB" id="A0A5C7ENV2"/>
<keyword evidence="10" id="KW-1185">Reference proteome</keyword>